<keyword evidence="5 6" id="KW-0472">Membrane</keyword>
<name>A0A9P8L6B9_9PEZI</name>
<evidence type="ECO:0000256" key="1">
    <source>
        <dbReference type="ARBA" id="ARBA00004141"/>
    </source>
</evidence>
<evidence type="ECO:0000256" key="7">
    <source>
        <dbReference type="SAM" id="MobiDB-lite"/>
    </source>
</evidence>
<feature type="region of interest" description="Disordered" evidence="7">
    <location>
        <begin position="1"/>
        <end position="113"/>
    </location>
</feature>
<feature type="transmembrane region" description="Helical" evidence="6">
    <location>
        <begin position="220"/>
        <end position="241"/>
    </location>
</feature>
<feature type="non-terminal residue" evidence="8">
    <location>
        <position position="1"/>
    </location>
</feature>
<proteinExistence type="inferred from homology"/>
<feature type="transmembrane region" description="Helical" evidence="6">
    <location>
        <begin position="512"/>
        <end position="534"/>
    </location>
</feature>
<evidence type="ECO:0000256" key="5">
    <source>
        <dbReference type="ARBA" id="ARBA00023136"/>
    </source>
</evidence>
<dbReference type="Pfam" id="PF04515">
    <property type="entry name" value="Choline_transpo"/>
    <property type="match status" value="1"/>
</dbReference>
<dbReference type="PANTHER" id="PTHR12385:SF88">
    <property type="entry name" value="CHOLINE TRANSPORTER-LIKE PROTEIN CTL1"/>
    <property type="match status" value="1"/>
</dbReference>
<comment type="similarity">
    <text evidence="2 6">Belongs to the CTL (choline transporter-like) family.</text>
</comment>
<sequence>EEEEAEEEGQGKMDDGDSVNGVRGKGRMVDIGLESTLRESVEALERDDSAPPDDITVERSLDDEPPAFQQFRRPPVSAPRFQKDPPLLPKETDREVAAERPRPPSSDASSVGAPHTQMRVVFPRLTKTPKVPPTISSPAAQTPFHDQLWSWLYLISLASLLASFFLVWLHTSTPTNDEPLGDTIYTTLQSSLHLLAVDTLVAIIVSLVWLALLRSFAKPLVYGILVAVPVTLVSFFLHPFISSFKGNGVQDKVMRWLSFLPAVLAVLWTFTVIRGRHCLDKAIGILQFACRILAANPALLALGFATLIGVVAWTWVWISMFTRVFLGGHVIYNPKNPKNIFVIDVGTWWLGVFFVLMYLWTLAVGSGVQRATTAATVSQWYFHRLAIPSPTSSQVVRAALSHATTTLFGTICFSTFLGVIIRLPLLVLPRSVVGVINLFTYSFVPTPIASLTNPLTLTYAAIHSQPLSASARGISQMTFLSPSLPTTSLTPRFSPSRNRSAAPLLPYRLAKLFLHATRAVMAFALGFGGWVSTARMLVVDGHKGSLYAYVVGLIAGAIGWAVLGAMEGVLAGVVDAGIVCWGSESREGGGGGYCLEAGWLFGGETER</sequence>
<dbReference type="GO" id="GO:0022857">
    <property type="term" value="F:transmembrane transporter activity"/>
    <property type="evidence" value="ECO:0007669"/>
    <property type="project" value="UniProtKB-UniRule"/>
</dbReference>
<feature type="transmembrane region" description="Helical" evidence="6">
    <location>
        <begin position="151"/>
        <end position="171"/>
    </location>
</feature>
<dbReference type="EMBL" id="JAGHQM010003037">
    <property type="protein sequence ID" value="KAH0547954.1"/>
    <property type="molecule type" value="Genomic_DNA"/>
</dbReference>
<feature type="transmembrane region" description="Helical" evidence="6">
    <location>
        <begin position="399"/>
        <end position="420"/>
    </location>
</feature>
<accession>A0A9P8L6B9</accession>
<feature type="transmembrane region" description="Helical" evidence="6">
    <location>
        <begin position="191"/>
        <end position="213"/>
    </location>
</feature>
<dbReference type="AlphaFoldDB" id="A0A9P8L6B9"/>
<reference evidence="8" key="1">
    <citation type="submission" date="2021-03" db="EMBL/GenBank/DDBJ databases">
        <title>Comparative genomics and phylogenomic investigation of the class Geoglossomycetes provide insights into ecological specialization and systematics.</title>
        <authorList>
            <person name="Melie T."/>
            <person name="Pirro S."/>
            <person name="Miller A.N."/>
            <person name="Quandt A."/>
        </authorList>
    </citation>
    <scope>NUCLEOTIDE SEQUENCE</scope>
    <source>
        <strain evidence="8">CAQ_001_2017</strain>
    </source>
</reference>
<keyword evidence="9" id="KW-1185">Reference proteome</keyword>
<keyword evidence="3 6" id="KW-0812">Transmembrane</keyword>
<evidence type="ECO:0000256" key="2">
    <source>
        <dbReference type="ARBA" id="ARBA00007168"/>
    </source>
</evidence>
<keyword evidence="4 6" id="KW-1133">Transmembrane helix</keyword>
<feature type="compositionally biased region" description="Basic and acidic residues" evidence="7">
    <location>
        <begin position="36"/>
        <end position="49"/>
    </location>
</feature>
<evidence type="ECO:0000313" key="9">
    <source>
        <dbReference type="Proteomes" id="UP000750711"/>
    </source>
</evidence>
<evidence type="ECO:0000256" key="6">
    <source>
        <dbReference type="RuleBase" id="RU368066"/>
    </source>
</evidence>
<feature type="transmembrane region" description="Helical" evidence="6">
    <location>
        <begin position="253"/>
        <end position="273"/>
    </location>
</feature>
<evidence type="ECO:0000313" key="8">
    <source>
        <dbReference type="EMBL" id="KAH0547954.1"/>
    </source>
</evidence>
<comment type="caution">
    <text evidence="8">The sequence shown here is derived from an EMBL/GenBank/DDBJ whole genome shotgun (WGS) entry which is preliminary data.</text>
</comment>
<dbReference type="PANTHER" id="PTHR12385">
    <property type="entry name" value="CHOLINE TRANSPORTER-LIKE (SLC FAMILY 44)"/>
    <property type="match status" value="1"/>
</dbReference>
<dbReference type="InterPro" id="IPR007603">
    <property type="entry name" value="Choline_transptr-like"/>
</dbReference>
<feature type="compositionally biased region" description="Basic and acidic residues" evidence="7">
    <location>
        <begin position="90"/>
        <end position="102"/>
    </location>
</feature>
<protein>
    <recommendedName>
        <fullName evidence="6">Protein PNS1</fullName>
    </recommendedName>
</protein>
<feature type="transmembrane region" description="Helical" evidence="6">
    <location>
        <begin position="546"/>
        <end position="566"/>
    </location>
</feature>
<gene>
    <name evidence="8" type="ORF">GP486_008305</name>
</gene>
<feature type="transmembrane region" description="Helical" evidence="6">
    <location>
        <begin position="339"/>
        <end position="360"/>
    </location>
</feature>
<comment type="function">
    <text evidence="6">Probably involved in transport through the plasma membrane.</text>
</comment>
<dbReference type="Proteomes" id="UP000750711">
    <property type="component" value="Unassembled WGS sequence"/>
</dbReference>
<evidence type="ECO:0000256" key="4">
    <source>
        <dbReference type="ARBA" id="ARBA00022989"/>
    </source>
</evidence>
<organism evidence="8 9">
    <name type="scientific">Trichoglossum hirsutum</name>
    <dbReference type="NCBI Taxonomy" id="265104"/>
    <lineage>
        <taxon>Eukaryota</taxon>
        <taxon>Fungi</taxon>
        <taxon>Dikarya</taxon>
        <taxon>Ascomycota</taxon>
        <taxon>Pezizomycotina</taxon>
        <taxon>Geoglossomycetes</taxon>
        <taxon>Geoglossales</taxon>
        <taxon>Geoglossaceae</taxon>
        <taxon>Trichoglossum</taxon>
    </lineage>
</organism>
<comment type="subcellular location">
    <subcellularLocation>
        <location evidence="6">Cell membrane</location>
        <topology evidence="6">Multi-pass membrane protein</topology>
    </subcellularLocation>
    <subcellularLocation>
        <location evidence="1">Membrane</location>
        <topology evidence="1">Multi-pass membrane protein</topology>
    </subcellularLocation>
</comment>
<dbReference type="GO" id="GO:0005886">
    <property type="term" value="C:plasma membrane"/>
    <property type="evidence" value="ECO:0007669"/>
    <property type="project" value="UniProtKB-SubCell"/>
</dbReference>
<evidence type="ECO:0000256" key="3">
    <source>
        <dbReference type="ARBA" id="ARBA00022692"/>
    </source>
</evidence>